<accession>W1X936</accession>
<dbReference type="SUPFAM" id="SSF52743">
    <property type="entry name" value="Subtilisin-like"/>
    <property type="match status" value="1"/>
</dbReference>
<dbReference type="GO" id="GO:0004252">
    <property type="term" value="F:serine-type endopeptidase activity"/>
    <property type="evidence" value="ECO:0007669"/>
    <property type="project" value="InterPro"/>
</dbReference>
<name>W1X936_9ZZZZ</name>
<keyword evidence="1" id="KW-0645">Protease</keyword>
<sequence>HGTMSAGLIGGRGKNPDLLGAAPGCKFAVVKLKEANKVTLSYAGVPSEKKAVYDSVFTMSAVRYLGELAKELNMPLVIYLPLGTNTGGHDGTNELENILEAHGK</sequence>
<dbReference type="GO" id="GO:0006508">
    <property type="term" value="P:proteolysis"/>
    <property type="evidence" value="ECO:0007669"/>
    <property type="project" value="UniProtKB-KW"/>
</dbReference>
<dbReference type="InterPro" id="IPR036852">
    <property type="entry name" value="Peptidase_S8/S53_dom_sf"/>
</dbReference>
<dbReference type="EMBL" id="AZMM01017867">
    <property type="protein sequence ID" value="ETJ25294.1"/>
    <property type="molecule type" value="Genomic_DNA"/>
</dbReference>
<reference evidence="1" key="1">
    <citation type="submission" date="2013-12" db="EMBL/GenBank/DDBJ databases">
        <title>A Varibaculum cambriense genome reconstructed from a premature infant gut community with otherwise low bacterial novelty that shifts toward anaerobic metabolism during the third week of life.</title>
        <authorList>
            <person name="Brown C.T."/>
            <person name="Sharon I."/>
            <person name="Thomas B.C."/>
            <person name="Castelle C.J."/>
            <person name="Morowitz M.J."/>
            <person name="Banfield J.F."/>
        </authorList>
    </citation>
    <scope>NUCLEOTIDE SEQUENCE</scope>
</reference>
<feature type="non-terminal residue" evidence="1">
    <location>
        <position position="1"/>
    </location>
</feature>
<protein>
    <submittedName>
        <fullName evidence="1">Subtilisin like protein protease</fullName>
    </submittedName>
</protein>
<dbReference type="Gene3D" id="3.40.50.200">
    <property type="entry name" value="Peptidase S8/S53 domain"/>
    <property type="match status" value="1"/>
</dbReference>
<keyword evidence="1" id="KW-0378">Hydrolase</keyword>
<feature type="non-terminal residue" evidence="1">
    <location>
        <position position="104"/>
    </location>
</feature>
<comment type="caution">
    <text evidence="1">The sequence shown here is derived from an EMBL/GenBank/DDBJ whole genome shotgun (WGS) entry which is preliminary data.</text>
</comment>
<organism evidence="1">
    <name type="scientific">human gut metagenome</name>
    <dbReference type="NCBI Taxonomy" id="408170"/>
    <lineage>
        <taxon>unclassified sequences</taxon>
        <taxon>metagenomes</taxon>
        <taxon>organismal metagenomes</taxon>
    </lineage>
</organism>
<gene>
    <name evidence="1" type="ORF">Q604_UNBC17867G0001</name>
</gene>
<evidence type="ECO:0000313" key="1">
    <source>
        <dbReference type="EMBL" id="ETJ25294.1"/>
    </source>
</evidence>
<dbReference type="AlphaFoldDB" id="W1X936"/>
<proteinExistence type="predicted"/>